<keyword evidence="4 6" id="KW-0949">S-adenosyl-L-methionine</keyword>
<feature type="binding site" evidence="6">
    <location>
        <position position="76"/>
    </location>
    <ligand>
        <name>S-adenosyl-L-methionine</name>
        <dbReference type="ChEBI" id="CHEBI:59789"/>
    </ligand>
</feature>
<dbReference type="GO" id="GO:0005634">
    <property type="term" value="C:nucleus"/>
    <property type="evidence" value="ECO:0007669"/>
    <property type="project" value="TreeGrafter"/>
</dbReference>
<evidence type="ECO:0000256" key="1">
    <source>
        <dbReference type="ARBA" id="ARBA00005878"/>
    </source>
</evidence>
<dbReference type="RefSeq" id="XP_066932211.1">
    <property type="nucleotide sequence ID" value="XM_067076110.1"/>
</dbReference>
<dbReference type="RefSeq" id="XP_066932213.1">
    <property type="nucleotide sequence ID" value="XM_067076112.1"/>
</dbReference>
<dbReference type="InterPro" id="IPR010286">
    <property type="entry name" value="METTL16/RlmF"/>
</dbReference>
<dbReference type="AlphaFoldDB" id="A0A7M5TVB6"/>
<evidence type="ECO:0000256" key="2">
    <source>
        <dbReference type="ARBA" id="ARBA00022603"/>
    </source>
</evidence>
<keyword evidence="2 5" id="KW-0489">Methyltransferase</keyword>
<evidence type="ECO:0000256" key="4">
    <source>
        <dbReference type="ARBA" id="ARBA00022691"/>
    </source>
</evidence>
<dbReference type="SUPFAM" id="SSF53335">
    <property type="entry name" value="S-adenosyl-L-methionine-dependent methyltransferases"/>
    <property type="match status" value="1"/>
</dbReference>
<evidence type="ECO:0000256" key="3">
    <source>
        <dbReference type="ARBA" id="ARBA00022679"/>
    </source>
</evidence>
<protein>
    <recommendedName>
        <fullName evidence="5">U6 small nuclear RNA (adenine-(43)-N(6))-methyltransferase</fullName>
        <ecNumber evidence="5">2.1.1.-</ecNumber>
    </recommendedName>
</protein>
<keyword evidence="3 5" id="KW-0808">Transferase</keyword>
<dbReference type="OrthoDB" id="514248at2759"/>
<dbReference type="GeneID" id="136819863"/>
<comment type="similarity">
    <text evidence="1 5">Belongs to the methyltransferase superfamily. METTL16/RlmF family.</text>
</comment>
<feature type="binding site" evidence="6">
    <location>
        <position position="105"/>
    </location>
    <ligand>
        <name>S-adenosyl-L-methionine</name>
        <dbReference type="ChEBI" id="CHEBI:59789"/>
    </ligand>
</feature>
<sequence length="582" mass="66488">MHERNIFKNDKPNFEQLAQEYPEFTPYLHKGSSGKPYVNFKDPAALRALSVVLLKKYFDLNLEIPLDRLIPTIPLRLNYLHWIEDLLNLNETEECGDEFLGIDVGCGASCIYGLLGNKMNQWKFIATDVDETSCKYAQQNVEQNHMQHQITIQHKRENESFFESVLSQHPQSQTKLFHFTMCNPPFFAEVYDGHVTYNRTNRRPSPASTSTATESERATEGGEVSFVERMIDESLRTKNAIRWYTTMLGKKSSMKPLIQRLKDAEITNYTTTEFSQGRTTRWGLAWSFSDNRPPSKLLEKPSKKKKKAKPFIMSFTRDFFVETEILNIKSTAKSTEIDAVVWDIVKVVEKELLDLQISLDAPEHIELMNSGAYELTGKAFANTWIHSRQKRRKEKRLELVQDGTTICETQDGTNSCETQDGTTSCEIKPNNQDGNSISSLNQASASFANNSNHPNQDGTQSYGKRTLDSISFENESEIRNPKKLKMDDEDSVNKYTNKEHETNTNELKMEKISTELTMLETNIVECPLFTFSCTASTAKQLHATGGRIPALSMLCLEGDREQFHQLFLHLKNKLHGVQISPL</sequence>
<dbReference type="InterPro" id="IPR029063">
    <property type="entry name" value="SAM-dependent_MTases_sf"/>
</dbReference>
<keyword evidence="9" id="KW-1185">Reference proteome</keyword>
<dbReference type="GO" id="GO:0008168">
    <property type="term" value="F:methyltransferase activity"/>
    <property type="evidence" value="ECO:0007669"/>
    <property type="project" value="UniProtKB-UniRule"/>
</dbReference>
<proteinExistence type="inferred from homology"/>
<feature type="binding site" evidence="6">
    <location>
        <position position="183"/>
    </location>
    <ligand>
        <name>S-adenosyl-L-methionine</name>
        <dbReference type="ChEBI" id="CHEBI:59789"/>
    </ligand>
</feature>
<dbReference type="PANTHER" id="PTHR13393">
    <property type="entry name" value="SAM-DEPENDENT METHYLTRANSFERASE"/>
    <property type="match status" value="1"/>
</dbReference>
<evidence type="ECO:0000256" key="6">
    <source>
        <dbReference type="PIRSR" id="PIRSR037350-1"/>
    </source>
</evidence>
<dbReference type="Gene3D" id="3.40.50.150">
    <property type="entry name" value="Vaccinia Virus protein VP39"/>
    <property type="match status" value="1"/>
</dbReference>
<dbReference type="EC" id="2.1.1.-" evidence="5"/>
<feature type="binding site" evidence="6">
    <location>
        <position position="128"/>
    </location>
    <ligand>
        <name>S-adenosyl-L-methionine</name>
        <dbReference type="ChEBI" id="CHEBI:59789"/>
    </ligand>
</feature>
<dbReference type="Proteomes" id="UP000594262">
    <property type="component" value="Unplaced"/>
</dbReference>
<dbReference type="PIRSF" id="PIRSF037350">
    <property type="entry name" value="Mtase_ZK1128_prd"/>
    <property type="match status" value="1"/>
</dbReference>
<evidence type="ECO:0000256" key="7">
    <source>
        <dbReference type="SAM" id="MobiDB-lite"/>
    </source>
</evidence>
<feature type="compositionally biased region" description="Low complexity" evidence="7">
    <location>
        <begin position="203"/>
        <end position="213"/>
    </location>
</feature>
<dbReference type="InterPro" id="IPR017182">
    <property type="entry name" value="METTL16/PsiM"/>
</dbReference>
<feature type="region of interest" description="Disordered" evidence="7">
    <location>
        <begin position="199"/>
        <end position="222"/>
    </location>
</feature>
<name>A0A7M5TVB6_9CNID</name>
<evidence type="ECO:0000313" key="8">
    <source>
        <dbReference type="EnsemblMetazoa" id="CLYHEMP002402.1"/>
    </source>
</evidence>
<dbReference type="PANTHER" id="PTHR13393:SF0">
    <property type="entry name" value="RNA N6-ADENOSINE-METHYLTRANSFERASE METTL16"/>
    <property type="match status" value="1"/>
</dbReference>
<reference evidence="8" key="1">
    <citation type="submission" date="2021-01" db="UniProtKB">
        <authorList>
            <consortium name="EnsemblMetazoa"/>
        </authorList>
    </citation>
    <scope>IDENTIFICATION</scope>
</reference>
<accession>A0A7M5TVB6</accession>
<dbReference type="EnsemblMetazoa" id="CLYHEMT002402.1">
    <property type="protein sequence ID" value="CLYHEMP002402.1"/>
    <property type="gene ID" value="CLYHEMG002402"/>
</dbReference>
<dbReference type="Pfam" id="PF05971">
    <property type="entry name" value="Methyltransf_10"/>
    <property type="match status" value="1"/>
</dbReference>
<dbReference type="GO" id="GO:0070475">
    <property type="term" value="P:rRNA base methylation"/>
    <property type="evidence" value="ECO:0007669"/>
    <property type="project" value="TreeGrafter"/>
</dbReference>
<evidence type="ECO:0000256" key="5">
    <source>
        <dbReference type="PIRNR" id="PIRNR037350"/>
    </source>
</evidence>
<evidence type="ECO:0000313" key="9">
    <source>
        <dbReference type="Proteomes" id="UP000594262"/>
    </source>
</evidence>
<organism evidence="8 9">
    <name type="scientific">Clytia hemisphaerica</name>
    <dbReference type="NCBI Taxonomy" id="252671"/>
    <lineage>
        <taxon>Eukaryota</taxon>
        <taxon>Metazoa</taxon>
        <taxon>Cnidaria</taxon>
        <taxon>Hydrozoa</taxon>
        <taxon>Hydroidolina</taxon>
        <taxon>Leptothecata</taxon>
        <taxon>Obeliida</taxon>
        <taxon>Clytiidae</taxon>
        <taxon>Clytia</taxon>
    </lineage>
</organism>